<dbReference type="EMBL" id="CM009291">
    <property type="protein sequence ID" value="RQO86980.2"/>
    <property type="molecule type" value="Genomic_DNA"/>
</dbReference>
<proteinExistence type="predicted"/>
<gene>
    <name evidence="1" type="ORF">POPTR_002G144101v4</name>
</gene>
<sequence length="71" mass="7828">MVHRDPSLLARGCSHLVACWAIKAPQVQIEGGVPSRLKLELMITQKAAICSYSKATIIAKSHSFHKRTLMV</sequence>
<dbReference type="AlphaFoldDB" id="A0A3N7ERT5"/>
<dbReference type="InParanoid" id="A0A3N7ERT5"/>
<evidence type="ECO:0000313" key="1">
    <source>
        <dbReference type="EMBL" id="RQO86980.2"/>
    </source>
</evidence>
<name>A0A3N7ERT5_POPTR</name>
<organism evidence="1 2">
    <name type="scientific">Populus trichocarpa</name>
    <name type="common">Western balsam poplar</name>
    <name type="synonym">Populus balsamifera subsp. trichocarpa</name>
    <dbReference type="NCBI Taxonomy" id="3694"/>
    <lineage>
        <taxon>Eukaryota</taxon>
        <taxon>Viridiplantae</taxon>
        <taxon>Streptophyta</taxon>
        <taxon>Embryophyta</taxon>
        <taxon>Tracheophyta</taxon>
        <taxon>Spermatophyta</taxon>
        <taxon>Magnoliopsida</taxon>
        <taxon>eudicotyledons</taxon>
        <taxon>Gunneridae</taxon>
        <taxon>Pentapetalae</taxon>
        <taxon>rosids</taxon>
        <taxon>fabids</taxon>
        <taxon>Malpighiales</taxon>
        <taxon>Salicaceae</taxon>
        <taxon>Saliceae</taxon>
        <taxon>Populus</taxon>
    </lineage>
</organism>
<reference evidence="1 2" key="1">
    <citation type="journal article" date="2006" name="Science">
        <title>The genome of black cottonwood, Populus trichocarpa (Torr. &amp; Gray).</title>
        <authorList>
            <person name="Tuskan G.A."/>
            <person name="Difazio S."/>
            <person name="Jansson S."/>
            <person name="Bohlmann J."/>
            <person name="Grigoriev I."/>
            <person name="Hellsten U."/>
            <person name="Putnam N."/>
            <person name="Ralph S."/>
            <person name="Rombauts S."/>
            <person name="Salamov A."/>
            <person name="Schein J."/>
            <person name="Sterck L."/>
            <person name="Aerts A."/>
            <person name="Bhalerao R.R."/>
            <person name="Bhalerao R.P."/>
            <person name="Blaudez D."/>
            <person name="Boerjan W."/>
            <person name="Brun A."/>
            <person name="Brunner A."/>
            <person name="Busov V."/>
            <person name="Campbell M."/>
            <person name="Carlson J."/>
            <person name="Chalot M."/>
            <person name="Chapman J."/>
            <person name="Chen G.L."/>
            <person name="Cooper D."/>
            <person name="Coutinho P.M."/>
            <person name="Couturier J."/>
            <person name="Covert S."/>
            <person name="Cronk Q."/>
            <person name="Cunningham R."/>
            <person name="Davis J."/>
            <person name="Degroeve S."/>
            <person name="Dejardin A."/>
            <person name="Depamphilis C."/>
            <person name="Detter J."/>
            <person name="Dirks B."/>
            <person name="Dubchak I."/>
            <person name="Duplessis S."/>
            <person name="Ehlting J."/>
            <person name="Ellis B."/>
            <person name="Gendler K."/>
            <person name="Goodstein D."/>
            <person name="Gribskov M."/>
            <person name="Grimwood J."/>
            <person name="Groover A."/>
            <person name="Gunter L."/>
            <person name="Hamberger B."/>
            <person name="Heinze B."/>
            <person name="Helariutta Y."/>
            <person name="Henrissat B."/>
            <person name="Holligan D."/>
            <person name="Holt R."/>
            <person name="Huang W."/>
            <person name="Islam-Faridi N."/>
            <person name="Jones S."/>
            <person name="Jones-Rhoades M."/>
            <person name="Jorgensen R."/>
            <person name="Joshi C."/>
            <person name="Kangasjarvi J."/>
            <person name="Karlsson J."/>
            <person name="Kelleher C."/>
            <person name="Kirkpatrick R."/>
            <person name="Kirst M."/>
            <person name="Kohler A."/>
            <person name="Kalluri U."/>
            <person name="Larimer F."/>
            <person name="Leebens-Mack J."/>
            <person name="Leple J.C."/>
            <person name="Locascio P."/>
            <person name="Lou Y."/>
            <person name="Lucas S."/>
            <person name="Martin F."/>
            <person name="Montanini B."/>
            <person name="Napoli C."/>
            <person name="Nelson D.R."/>
            <person name="Nelson C."/>
            <person name="Nieminen K."/>
            <person name="Nilsson O."/>
            <person name="Pereda V."/>
            <person name="Peter G."/>
            <person name="Philippe R."/>
            <person name="Pilate G."/>
            <person name="Poliakov A."/>
            <person name="Razumovskaya J."/>
            <person name="Richardson P."/>
            <person name="Rinaldi C."/>
            <person name="Ritland K."/>
            <person name="Rouze P."/>
            <person name="Ryaboy D."/>
            <person name="Schmutz J."/>
            <person name="Schrader J."/>
            <person name="Segerman B."/>
            <person name="Shin H."/>
            <person name="Siddiqui A."/>
            <person name="Sterky F."/>
            <person name="Terry A."/>
            <person name="Tsai C.J."/>
            <person name="Uberbacher E."/>
            <person name="Unneberg P."/>
            <person name="Vahala J."/>
            <person name="Wall K."/>
            <person name="Wessler S."/>
            <person name="Yang G."/>
            <person name="Yin T."/>
            <person name="Douglas C."/>
            <person name="Marra M."/>
            <person name="Sandberg G."/>
            <person name="Van de Peer Y."/>
            <person name="Rokhsar D."/>
        </authorList>
    </citation>
    <scope>NUCLEOTIDE SEQUENCE [LARGE SCALE GENOMIC DNA]</scope>
    <source>
        <strain evidence="2">cv. Nisqually</strain>
    </source>
</reference>
<accession>A0A3N7ERT5</accession>
<keyword evidence="2" id="KW-1185">Reference proteome</keyword>
<comment type="caution">
    <text evidence="1">The sequence shown here is derived from an EMBL/GenBank/DDBJ whole genome shotgun (WGS) entry which is preliminary data.</text>
</comment>
<dbReference type="Proteomes" id="UP000006729">
    <property type="component" value="Chromosome 2"/>
</dbReference>
<evidence type="ECO:0000313" key="2">
    <source>
        <dbReference type="Proteomes" id="UP000006729"/>
    </source>
</evidence>
<protein>
    <submittedName>
        <fullName evidence="1">Uncharacterized protein</fullName>
    </submittedName>
</protein>